<reference evidence="1 2" key="1">
    <citation type="submission" date="2015-12" db="EMBL/GenBank/DDBJ databases">
        <authorList>
            <person name="Shamseldin A."/>
            <person name="Moawad H."/>
            <person name="Abd El-Rahim W.M."/>
            <person name="Sadowsky M.J."/>
        </authorList>
    </citation>
    <scope>NUCLEOTIDE SEQUENCE [LARGE SCALE GENOMIC DNA]</scope>
    <source>
        <strain evidence="1 2">WF1</strain>
    </source>
</reference>
<dbReference type="STRING" id="1420851.AU255_11670"/>
<sequence>MSNIEAVQKYLNKMSGMGFKSTTFLIHKDDVDKVRSLVDKLKEQRLSEEFLKPENTIEEMNRLNLDNKTFSLLHHFGSKASVKAHMSYLKKISAYQSNSQNYIVAQRIHQLDSLILDDIGLHQAIKQTTEKYPFF</sequence>
<name>A0A1V8MA19_9GAMM</name>
<dbReference type="RefSeq" id="WP_080523042.1">
    <property type="nucleotide sequence ID" value="NZ_LPUF01000001.1"/>
</dbReference>
<comment type="caution">
    <text evidence="1">The sequence shown here is derived from an EMBL/GenBank/DDBJ whole genome shotgun (WGS) entry which is preliminary data.</text>
</comment>
<gene>
    <name evidence="1" type="ORF">AU255_11670</name>
</gene>
<evidence type="ECO:0000313" key="1">
    <source>
        <dbReference type="EMBL" id="OQK18441.1"/>
    </source>
</evidence>
<proteinExistence type="predicted"/>
<evidence type="ECO:0000313" key="2">
    <source>
        <dbReference type="Proteomes" id="UP000191980"/>
    </source>
</evidence>
<dbReference type="AlphaFoldDB" id="A0A1V8MA19"/>
<accession>A0A1V8MA19</accession>
<protein>
    <submittedName>
        <fullName evidence="1">Uncharacterized protein</fullName>
    </submittedName>
</protein>
<keyword evidence="2" id="KW-1185">Reference proteome</keyword>
<dbReference type="EMBL" id="LPUF01000001">
    <property type="protein sequence ID" value="OQK18441.1"/>
    <property type="molecule type" value="Genomic_DNA"/>
</dbReference>
<organism evidence="1 2">
    <name type="scientific">Methyloprofundus sedimenti</name>
    <dbReference type="NCBI Taxonomy" id="1420851"/>
    <lineage>
        <taxon>Bacteria</taxon>
        <taxon>Pseudomonadati</taxon>
        <taxon>Pseudomonadota</taxon>
        <taxon>Gammaproteobacteria</taxon>
        <taxon>Methylococcales</taxon>
        <taxon>Methylococcaceae</taxon>
        <taxon>Methyloprofundus</taxon>
    </lineage>
</organism>
<dbReference type="Proteomes" id="UP000191980">
    <property type="component" value="Unassembled WGS sequence"/>
</dbReference>